<keyword evidence="4" id="KW-1185">Reference proteome</keyword>
<dbReference type="Pfam" id="PF13843">
    <property type="entry name" value="DDE_Tnp_1_7"/>
    <property type="match status" value="1"/>
</dbReference>
<proteinExistence type="predicted"/>
<dbReference type="Proteomes" id="UP001286313">
    <property type="component" value="Unassembled WGS sequence"/>
</dbReference>
<dbReference type="InterPro" id="IPR029526">
    <property type="entry name" value="PGBD"/>
</dbReference>
<evidence type="ECO:0000313" key="4">
    <source>
        <dbReference type="Proteomes" id="UP001286313"/>
    </source>
</evidence>
<name>A0AAE1KTW3_PETCI</name>
<reference evidence="3" key="1">
    <citation type="submission" date="2023-10" db="EMBL/GenBank/DDBJ databases">
        <title>Genome assemblies of two species of porcelain crab, Petrolisthes cinctipes and Petrolisthes manimaculis (Anomura: Porcellanidae).</title>
        <authorList>
            <person name="Angst P."/>
        </authorList>
    </citation>
    <scope>NUCLEOTIDE SEQUENCE</scope>
    <source>
        <strain evidence="3">PB745_01</strain>
        <tissue evidence="3">Gill</tissue>
    </source>
</reference>
<protein>
    <recommendedName>
        <fullName evidence="2">PiggyBac transposable element-derived protein domain-containing protein</fullName>
    </recommendedName>
</protein>
<feature type="domain" description="PiggyBac transposable element-derived protein" evidence="2">
    <location>
        <begin position="3"/>
        <end position="128"/>
    </location>
</feature>
<feature type="region of interest" description="Disordered" evidence="1">
    <location>
        <begin position="163"/>
        <end position="185"/>
    </location>
</feature>
<dbReference type="PANTHER" id="PTHR47272">
    <property type="entry name" value="DDE_TNP_1_7 DOMAIN-CONTAINING PROTEIN"/>
    <property type="match status" value="1"/>
</dbReference>
<evidence type="ECO:0000259" key="2">
    <source>
        <dbReference type="Pfam" id="PF13843"/>
    </source>
</evidence>
<accession>A0AAE1KTW3</accession>
<feature type="compositionally biased region" description="Low complexity" evidence="1">
    <location>
        <begin position="171"/>
        <end position="183"/>
    </location>
</feature>
<organism evidence="3 4">
    <name type="scientific">Petrolisthes cinctipes</name>
    <name type="common">Flat porcelain crab</name>
    <dbReference type="NCBI Taxonomy" id="88211"/>
    <lineage>
        <taxon>Eukaryota</taxon>
        <taxon>Metazoa</taxon>
        <taxon>Ecdysozoa</taxon>
        <taxon>Arthropoda</taxon>
        <taxon>Crustacea</taxon>
        <taxon>Multicrustacea</taxon>
        <taxon>Malacostraca</taxon>
        <taxon>Eumalacostraca</taxon>
        <taxon>Eucarida</taxon>
        <taxon>Decapoda</taxon>
        <taxon>Pleocyemata</taxon>
        <taxon>Anomura</taxon>
        <taxon>Galatheoidea</taxon>
        <taxon>Porcellanidae</taxon>
        <taxon>Petrolisthes</taxon>
    </lineage>
</organism>
<gene>
    <name evidence="3" type="ORF">Pcinc_010197</name>
</gene>
<feature type="region of interest" description="Disordered" evidence="1">
    <location>
        <begin position="1"/>
        <end position="20"/>
    </location>
</feature>
<evidence type="ECO:0000313" key="3">
    <source>
        <dbReference type="EMBL" id="KAK3885606.1"/>
    </source>
</evidence>
<dbReference type="EMBL" id="JAWQEG010000786">
    <property type="protein sequence ID" value="KAK3885606.1"/>
    <property type="molecule type" value="Genomic_DNA"/>
</dbReference>
<comment type="caution">
    <text evidence="3">The sequence shown here is derived from an EMBL/GenBank/DDBJ whole genome shotgun (WGS) entry which is preliminary data.</text>
</comment>
<dbReference type="AlphaFoldDB" id="A0AAE1KTW3"/>
<evidence type="ECO:0000256" key="1">
    <source>
        <dbReference type="SAM" id="MobiDB-lite"/>
    </source>
</evidence>
<dbReference type="PANTHER" id="PTHR47272:SF2">
    <property type="entry name" value="PIGGYBAC TRANSPOSABLE ELEMENT-DERIVED PROTEIN 3-LIKE"/>
    <property type="match status" value="1"/>
</dbReference>
<sequence length="260" mass="29901">MAREARVGNPPLKSIQDMKRKSERHGEYSYTTSDDGILAIWWKDNNILTVLSTDIGVNPATKCLRYSKETKRKEEVDCPSVIKSYNANMGGIDKSDMLVHLYKTPMKSKRWYMRFFAYCLDLCVCNAWLCYRRDYRGLGETGGLTLKNFRLQIYKSLSNQRPALPYRQPRSSTDTSPGDSTSTFQLPKAIRGHRSAIPNAPMRFDKILFHVPLHQTWQTCKHCSKKGHVIHSSLVCQVCKVHLCLNSERNCFVEYHEAVA</sequence>